<proteinExistence type="predicted"/>
<sequence length="94" mass="10027">AAAASAVSSLLVAGSRHHYHPPTLLPPVSPGRNRCNGCTGNSHSSHIKVLLSNSANGACSVKQALKEFSQAHWRVFSKALSAISLFIRFLAKKY</sequence>
<reference evidence="1" key="1">
    <citation type="submission" date="2025-08" db="UniProtKB">
        <authorList>
            <consortium name="Ensembl"/>
        </authorList>
    </citation>
    <scope>IDENTIFICATION</scope>
</reference>
<dbReference type="Ensembl" id="ENSSLDT00000029469.1">
    <property type="protein sequence ID" value="ENSSLDP00000028623.1"/>
    <property type="gene ID" value="ENSSLDG00000022126.1"/>
</dbReference>
<dbReference type="AlphaFoldDB" id="A0A3B4YKI3"/>
<keyword evidence="2" id="KW-1185">Reference proteome</keyword>
<protein>
    <submittedName>
        <fullName evidence="1">Uncharacterized protein</fullName>
    </submittedName>
</protein>
<evidence type="ECO:0000313" key="1">
    <source>
        <dbReference type="Ensembl" id="ENSSLDP00000028623.1"/>
    </source>
</evidence>
<accession>A0A3B4YKI3</accession>
<dbReference type="Proteomes" id="UP000261360">
    <property type="component" value="Unplaced"/>
</dbReference>
<name>A0A3B4YKI3_SERLL</name>
<reference evidence="1" key="2">
    <citation type="submission" date="2025-09" db="UniProtKB">
        <authorList>
            <consortium name="Ensembl"/>
        </authorList>
    </citation>
    <scope>IDENTIFICATION</scope>
</reference>
<evidence type="ECO:0000313" key="2">
    <source>
        <dbReference type="Proteomes" id="UP000261360"/>
    </source>
</evidence>
<organism evidence="1 2">
    <name type="scientific">Seriola lalandi dorsalis</name>
    <dbReference type="NCBI Taxonomy" id="1841481"/>
    <lineage>
        <taxon>Eukaryota</taxon>
        <taxon>Metazoa</taxon>
        <taxon>Chordata</taxon>
        <taxon>Craniata</taxon>
        <taxon>Vertebrata</taxon>
        <taxon>Euteleostomi</taxon>
        <taxon>Actinopterygii</taxon>
        <taxon>Neopterygii</taxon>
        <taxon>Teleostei</taxon>
        <taxon>Neoteleostei</taxon>
        <taxon>Acanthomorphata</taxon>
        <taxon>Carangaria</taxon>
        <taxon>Carangiformes</taxon>
        <taxon>Carangidae</taxon>
        <taxon>Seriola</taxon>
    </lineage>
</organism>